<name>U3CCU7_9VIBR</name>
<evidence type="ECO:0000313" key="2">
    <source>
        <dbReference type="Proteomes" id="UP000016567"/>
    </source>
</evidence>
<dbReference type="eggNOG" id="ENOG5031MZ1">
    <property type="taxonomic scope" value="Bacteria"/>
</dbReference>
<comment type="caution">
    <text evidence="1">The sequence shown here is derived from an EMBL/GenBank/DDBJ whole genome shotgun (WGS) entry which is preliminary data.</text>
</comment>
<accession>U3CCU7</accession>
<dbReference type="STRING" id="1219077.VAZ01S_038_00470"/>
<dbReference type="EMBL" id="BATL01000038">
    <property type="protein sequence ID" value="GAD76168.1"/>
    <property type="molecule type" value="Genomic_DNA"/>
</dbReference>
<organism evidence="1 2">
    <name type="scientific">Vibrio azureus NBRC 104587</name>
    <dbReference type="NCBI Taxonomy" id="1219077"/>
    <lineage>
        <taxon>Bacteria</taxon>
        <taxon>Pseudomonadati</taxon>
        <taxon>Pseudomonadota</taxon>
        <taxon>Gammaproteobacteria</taxon>
        <taxon>Vibrionales</taxon>
        <taxon>Vibrionaceae</taxon>
        <taxon>Vibrio</taxon>
    </lineage>
</organism>
<keyword evidence="2" id="KW-1185">Reference proteome</keyword>
<reference evidence="1 2" key="1">
    <citation type="submission" date="2013-09" db="EMBL/GenBank/DDBJ databases">
        <title>Whole genome shotgun sequence of Vibrio azureus NBRC 104587.</title>
        <authorList>
            <person name="Isaki S."/>
            <person name="Hosoyama A."/>
            <person name="Numata M."/>
            <person name="Hashimoto M."/>
            <person name="Hosoyama Y."/>
            <person name="Tsuchikane K."/>
            <person name="Noguchi M."/>
            <person name="Hirakata S."/>
            <person name="Ichikawa N."/>
            <person name="Ohji S."/>
            <person name="Yamazoe A."/>
            <person name="Fujita N."/>
        </authorList>
    </citation>
    <scope>NUCLEOTIDE SEQUENCE [LARGE SCALE GENOMIC DNA]</scope>
    <source>
        <strain evidence="1 2">NBRC 104587</strain>
    </source>
</reference>
<dbReference type="RefSeq" id="WP_021709918.1">
    <property type="nucleotide sequence ID" value="NZ_BAOB01000008.1"/>
</dbReference>
<dbReference type="AlphaFoldDB" id="U3CCU7"/>
<protein>
    <submittedName>
        <fullName evidence="1">Uncharacterized protein</fullName>
    </submittedName>
</protein>
<evidence type="ECO:0000313" key="1">
    <source>
        <dbReference type="EMBL" id="GAD76168.1"/>
    </source>
</evidence>
<sequence>MSEGRMTIWLWKGLMIALLAGCHSFPALNWSRESQITLNNIRIELDSHLWINFLPIAEAEQHKHLHGALYLNANHPLPADFMVEAVIIKQGGVEWTLAQPEIELRVHDENYWEVVFVTQIDANTNKRFEVALLLQESGKKAWVVEREIKVEQVY</sequence>
<dbReference type="Proteomes" id="UP000016567">
    <property type="component" value="Unassembled WGS sequence"/>
</dbReference>
<proteinExistence type="predicted"/>
<gene>
    <name evidence="1" type="ORF">VAZ01S_038_00470</name>
</gene>